<comment type="caution">
    <text evidence="2">The sequence shown here is derived from an EMBL/GenBank/DDBJ whole genome shotgun (WGS) entry which is preliminary data.</text>
</comment>
<sequence>MNKIGKLAFAATAAAAITTTGAGLASADVVTETKPVVAPGEPNPSGTGSSTLLGEALGELVHKLLLATGSYDGH</sequence>
<name>A0ABS1MFW1_9NOCA</name>
<dbReference type="RefSeq" id="WP_201952777.1">
    <property type="nucleotide sequence ID" value="NZ_JAERRJ010000011.1"/>
</dbReference>
<proteinExistence type="predicted"/>
<feature type="signal peptide" evidence="1">
    <location>
        <begin position="1"/>
        <end position="27"/>
    </location>
</feature>
<dbReference type="EMBL" id="JAERRJ010000011">
    <property type="protein sequence ID" value="MBL1078098.1"/>
    <property type="molecule type" value="Genomic_DNA"/>
</dbReference>
<evidence type="ECO:0000256" key="1">
    <source>
        <dbReference type="SAM" id="SignalP"/>
    </source>
</evidence>
<gene>
    <name evidence="2" type="ORF">JK358_27200</name>
</gene>
<keyword evidence="1" id="KW-0732">Signal</keyword>
<keyword evidence="3" id="KW-1185">Reference proteome</keyword>
<reference evidence="2 3" key="1">
    <citation type="submission" date="2021-01" db="EMBL/GenBank/DDBJ databases">
        <title>WGS of actinomycetes isolated from Thailand.</title>
        <authorList>
            <person name="Thawai C."/>
        </authorList>
    </citation>
    <scope>NUCLEOTIDE SEQUENCE [LARGE SCALE GENOMIC DNA]</scope>
    <source>
        <strain evidence="2 3">LPG 2</strain>
    </source>
</reference>
<organism evidence="2 3">
    <name type="scientific">Nocardia acididurans</name>
    <dbReference type="NCBI Taxonomy" id="2802282"/>
    <lineage>
        <taxon>Bacteria</taxon>
        <taxon>Bacillati</taxon>
        <taxon>Actinomycetota</taxon>
        <taxon>Actinomycetes</taxon>
        <taxon>Mycobacteriales</taxon>
        <taxon>Nocardiaceae</taxon>
        <taxon>Nocardia</taxon>
    </lineage>
</organism>
<evidence type="ECO:0000313" key="2">
    <source>
        <dbReference type="EMBL" id="MBL1078098.1"/>
    </source>
</evidence>
<evidence type="ECO:0008006" key="4">
    <source>
        <dbReference type="Google" id="ProtNLM"/>
    </source>
</evidence>
<accession>A0ABS1MFW1</accession>
<dbReference type="Proteomes" id="UP000602198">
    <property type="component" value="Unassembled WGS sequence"/>
</dbReference>
<feature type="chain" id="PRO_5045716390" description="Secreted protein" evidence="1">
    <location>
        <begin position="28"/>
        <end position="74"/>
    </location>
</feature>
<evidence type="ECO:0000313" key="3">
    <source>
        <dbReference type="Proteomes" id="UP000602198"/>
    </source>
</evidence>
<protein>
    <recommendedName>
        <fullName evidence="4">Secreted protein</fullName>
    </recommendedName>
</protein>